<dbReference type="EMBL" id="BHXC01000007">
    <property type="protein sequence ID" value="GCB94021.1"/>
    <property type="molecule type" value="Genomic_DNA"/>
</dbReference>
<dbReference type="AlphaFoldDB" id="A0A401R8P9"/>
<feature type="region of interest" description="Disordered" evidence="1">
    <location>
        <begin position="1"/>
        <end position="20"/>
    </location>
</feature>
<reference evidence="2 3" key="1">
    <citation type="journal article" date="2019" name="Microbiol. Resour. Announc.">
        <title>Draft Genome Sequence of the Most Traditional epsilon-Poly-l-Lysine Producer, Streptomyces albulus NBRC14147.</title>
        <authorList>
            <person name="Yamanaka K."/>
            <person name="Hamano Y."/>
        </authorList>
    </citation>
    <scope>NUCLEOTIDE SEQUENCE [LARGE SCALE GENOMIC DNA]</scope>
    <source>
        <strain evidence="2 3">NBRC 14147</strain>
    </source>
</reference>
<evidence type="ECO:0000313" key="2">
    <source>
        <dbReference type="EMBL" id="GCB94021.1"/>
    </source>
</evidence>
<comment type="caution">
    <text evidence="2">The sequence shown here is derived from an EMBL/GenBank/DDBJ whole genome shotgun (WGS) entry which is preliminary data.</text>
</comment>
<protein>
    <submittedName>
        <fullName evidence="2">Uncharacterized protein</fullName>
    </submittedName>
</protein>
<organism evidence="2 3">
    <name type="scientific">Streptomyces noursei</name>
    <name type="common">Streptomyces albulus</name>
    <dbReference type="NCBI Taxonomy" id="1971"/>
    <lineage>
        <taxon>Bacteria</taxon>
        <taxon>Bacillati</taxon>
        <taxon>Actinomycetota</taxon>
        <taxon>Actinomycetes</taxon>
        <taxon>Kitasatosporales</taxon>
        <taxon>Streptomycetaceae</taxon>
        <taxon>Streptomyces</taxon>
    </lineage>
</organism>
<gene>
    <name evidence="2" type="ORF">SALB_06816</name>
</gene>
<name>A0A401R8P9_STRNR</name>
<dbReference type="Proteomes" id="UP000288351">
    <property type="component" value="Unassembled WGS sequence"/>
</dbReference>
<proteinExistence type="predicted"/>
<evidence type="ECO:0000256" key="1">
    <source>
        <dbReference type="SAM" id="MobiDB-lite"/>
    </source>
</evidence>
<feature type="compositionally biased region" description="Gly residues" evidence="1">
    <location>
        <begin position="190"/>
        <end position="199"/>
    </location>
</feature>
<accession>A0A401R8P9</accession>
<feature type="region of interest" description="Disordered" evidence="1">
    <location>
        <begin position="165"/>
        <end position="278"/>
    </location>
</feature>
<evidence type="ECO:0000313" key="3">
    <source>
        <dbReference type="Proteomes" id="UP000288351"/>
    </source>
</evidence>
<sequence>MAFGFARPPQDPPPESTDSTARLGRLLEPAEWASAGIPLLRNPRDVVADLYGLHLPGPSSVIVAVLDGQERVLASASFTAPTVAPDGWAYRNALLDQLRRVIPHDLRLRVPVRTAVLLHCREDGLRWTEADGAWMWGLRDACTLHGLRCGAFIALTQDRWQVLGEGRGGRRPRAPAPGKPHGADTVRAGPGHGARGGTGAAAPGDVTPPAAAPPHDVRPPGERAAPQDVPSGQEQAAAQHVPSARSAAPGEQPRNGGRGASVRTAGGTADARRSRASR</sequence>